<dbReference type="EMBL" id="JTDE01006143">
    <property type="protein sequence ID" value="KAF7245312.1"/>
    <property type="molecule type" value="Genomic_DNA"/>
</dbReference>
<evidence type="ECO:0000256" key="1">
    <source>
        <dbReference type="ARBA" id="ARBA00022741"/>
    </source>
</evidence>
<evidence type="ECO:0000313" key="4">
    <source>
        <dbReference type="Proteomes" id="UP000822476"/>
    </source>
</evidence>
<comment type="caution">
    <text evidence="3">The sequence shown here is derived from an EMBL/GenBank/DDBJ whole genome shotgun (WGS) entry which is preliminary data.</text>
</comment>
<proteinExistence type="predicted"/>
<protein>
    <submittedName>
        <fullName evidence="3">Uncharacterized protein</fullName>
    </submittedName>
</protein>
<organism evidence="3 4">
    <name type="scientific">Paragonimus skrjabini miyazakii</name>
    <dbReference type="NCBI Taxonomy" id="59628"/>
    <lineage>
        <taxon>Eukaryota</taxon>
        <taxon>Metazoa</taxon>
        <taxon>Spiralia</taxon>
        <taxon>Lophotrochozoa</taxon>
        <taxon>Platyhelminthes</taxon>
        <taxon>Trematoda</taxon>
        <taxon>Digenea</taxon>
        <taxon>Plagiorchiida</taxon>
        <taxon>Troglotremata</taxon>
        <taxon>Troglotrematidae</taxon>
        <taxon>Paragonimus</taxon>
    </lineage>
</organism>
<sequence>MREHYMRKGQGFIIVFSVTDPQSFREVPRFYKQILRAKDRETYPMILAANKIDLVQQRKVTEEEGMNLAKELKVDLGFFFTSILKFIWSFRER</sequence>
<evidence type="ECO:0000256" key="2">
    <source>
        <dbReference type="ARBA" id="ARBA00023134"/>
    </source>
</evidence>
<keyword evidence="4" id="KW-1185">Reference proteome</keyword>
<keyword evidence="2" id="KW-0342">GTP-binding</keyword>
<evidence type="ECO:0000313" key="3">
    <source>
        <dbReference type="EMBL" id="KAF7245312.1"/>
    </source>
</evidence>
<dbReference type="SMART" id="SM00173">
    <property type="entry name" value="RAS"/>
    <property type="match status" value="1"/>
</dbReference>
<dbReference type="InterPro" id="IPR027417">
    <property type="entry name" value="P-loop_NTPase"/>
</dbReference>
<dbReference type="InterPro" id="IPR001806">
    <property type="entry name" value="Small_GTPase"/>
</dbReference>
<dbReference type="Proteomes" id="UP000822476">
    <property type="component" value="Unassembled WGS sequence"/>
</dbReference>
<reference evidence="3" key="1">
    <citation type="submission" date="2019-07" db="EMBL/GenBank/DDBJ databases">
        <title>Annotation for the trematode Paragonimus miyazaki's.</title>
        <authorList>
            <person name="Choi Y.-J."/>
        </authorList>
    </citation>
    <scope>NUCLEOTIDE SEQUENCE</scope>
    <source>
        <strain evidence="3">Japan</strain>
    </source>
</reference>
<dbReference type="PROSITE" id="PS51421">
    <property type="entry name" value="RAS"/>
    <property type="match status" value="1"/>
</dbReference>
<name>A0A8S9YGH4_9TREM</name>
<gene>
    <name evidence="3" type="ORF">EG68_11551</name>
</gene>
<dbReference type="OrthoDB" id="5976022at2759"/>
<dbReference type="SUPFAM" id="SSF52540">
    <property type="entry name" value="P-loop containing nucleoside triphosphate hydrolases"/>
    <property type="match status" value="1"/>
</dbReference>
<dbReference type="PROSITE" id="PS51419">
    <property type="entry name" value="RAB"/>
    <property type="match status" value="1"/>
</dbReference>
<accession>A0A8S9YGH4</accession>
<dbReference type="GO" id="GO:0007165">
    <property type="term" value="P:signal transduction"/>
    <property type="evidence" value="ECO:0007669"/>
    <property type="project" value="InterPro"/>
</dbReference>
<dbReference type="GO" id="GO:0005525">
    <property type="term" value="F:GTP binding"/>
    <property type="evidence" value="ECO:0007669"/>
    <property type="project" value="UniProtKB-KW"/>
</dbReference>
<dbReference type="Pfam" id="PF00071">
    <property type="entry name" value="Ras"/>
    <property type="match status" value="1"/>
</dbReference>
<keyword evidence="1" id="KW-0547">Nucleotide-binding</keyword>
<dbReference type="PANTHER" id="PTHR24070">
    <property type="entry name" value="RAS, DI-RAS, AND RHEB FAMILY MEMBERS OF SMALL GTPASE SUPERFAMILY"/>
    <property type="match status" value="1"/>
</dbReference>
<dbReference type="GO" id="GO:0016020">
    <property type="term" value="C:membrane"/>
    <property type="evidence" value="ECO:0007669"/>
    <property type="project" value="InterPro"/>
</dbReference>
<dbReference type="SMART" id="SM00175">
    <property type="entry name" value="RAB"/>
    <property type="match status" value="1"/>
</dbReference>
<dbReference type="Gene3D" id="3.40.50.300">
    <property type="entry name" value="P-loop containing nucleotide triphosphate hydrolases"/>
    <property type="match status" value="1"/>
</dbReference>
<dbReference type="AlphaFoldDB" id="A0A8S9YGH4"/>
<dbReference type="GO" id="GO:0003924">
    <property type="term" value="F:GTPase activity"/>
    <property type="evidence" value="ECO:0007669"/>
    <property type="project" value="InterPro"/>
</dbReference>
<dbReference type="InterPro" id="IPR020849">
    <property type="entry name" value="Small_GTPase_Ras-type"/>
</dbReference>